<dbReference type="EMBL" id="AMCW01000046">
    <property type="protein sequence ID" value="EKK02722.1"/>
    <property type="molecule type" value="Genomic_DNA"/>
</dbReference>
<name>K5D7I4_RHOBT</name>
<gene>
    <name evidence="1" type="ORF">RBSH_01949</name>
</gene>
<proteinExistence type="predicted"/>
<reference evidence="1 2" key="1">
    <citation type="journal article" date="2013" name="Mar. Genomics">
        <title>Expression of sulfatases in Rhodopirellula baltica and the diversity of sulfatases in the genus Rhodopirellula.</title>
        <authorList>
            <person name="Wegner C.E."/>
            <person name="Richter-Heitmann T."/>
            <person name="Klindworth A."/>
            <person name="Klockow C."/>
            <person name="Richter M."/>
            <person name="Achstetter T."/>
            <person name="Glockner F.O."/>
            <person name="Harder J."/>
        </authorList>
    </citation>
    <scope>NUCLEOTIDE SEQUENCE [LARGE SCALE GENOMIC DNA]</scope>
    <source>
        <strain evidence="1 2">SH28</strain>
    </source>
</reference>
<dbReference type="AlphaFoldDB" id="K5D7I4"/>
<dbReference type="PATRIC" id="fig|993517.3.peg.2110"/>
<protein>
    <submittedName>
        <fullName evidence="1">Uncharacterized protein</fullName>
    </submittedName>
</protein>
<accession>K5D7I4</accession>
<evidence type="ECO:0000313" key="1">
    <source>
        <dbReference type="EMBL" id="EKK02722.1"/>
    </source>
</evidence>
<dbReference type="RefSeq" id="WP_007331786.1">
    <property type="nucleotide sequence ID" value="NZ_AMCW01000046.1"/>
</dbReference>
<evidence type="ECO:0000313" key="2">
    <source>
        <dbReference type="Proteomes" id="UP000007993"/>
    </source>
</evidence>
<dbReference type="PROSITE" id="PS51257">
    <property type="entry name" value="PROKAR_LIPOPROTEIN"/>
    <property type="match status" value="1"/>
</dbReference>
<dbReference type="Proteomes" id="UP000007993">
    <property type="component" value="Unassembled WGS sequence"/>
</dbReference>
<comment type="caution">
    <text evidence="1">The sequence shown here is derived from an EMBL/GenBank/DDBJ whole genome shotgun (WGS) entry which is preliminary data.</text>
</comment>
<organism evidence="1 2">
    <name type="scientific">Rhodopirellula baltica SH28</name>
    <dbReference type="NCBI Taxonomy" id="993517"/>
    <lineage>
        <taxon>Bacteria</taxon>
        <taxon>Pseudomonadati</taxon>
        <taxon>Planctomycetota</taxon>
        <taxon>Planctomycetia</taxon>
        <taxon>Pirellulales</taxon>
        <taxon>Pirellulaceae</taxon>
        <taxon>Rhodopirellula</taxon>
    </lineage>
</organism>
<sequence length="53" mass="5567">MKRASIGLALVVVAICFGISGCGGEEAPPPLNKDLRQQIEQEDQQIADGESAL</sequence>